<dbReference type="InterPro" id="IPR021454">
    <property type="entry name" value="DUF3105"/>
</dbReference>
<dbReference type="EMBL" id="MHTT01000010">
    <property type="protein sequence ID" value="OHA65819.1"/>
    <property type="molecule type" value="Genomic_DNA"/>
</dbReference>
<feature type="transmembrane region" description="Helical" evidence="2">
    <location>
        <begin position="35"/>
        <end position="53"/>
    </location>
</feature>
<organism evidence="3 4">
    <name type="scientific">Candidatus Wildermuthbacteria bacterium RIFCSPHIGHO2_01_FULL_49_22b</name>
    <dbReference type="NCBI Taxonomy" id="1802448"/>
    <lineage>
        <taxon>Bacteria</taxon>
        <taxon>Candidatus Wildermuthiibacteriota</taxon>
    </lineage>
</organism>
<keyword evidence="2" id="KW-0812">Transmembrane</keyword>
<evidence type="ECO:0000313" key="3">
    <source>
        <dbReference type="EMBL" id="OHA65819.1"/>
    </source>
</evidence>
<keyword evidence="2" id="KW-0472">Membrane</keyword>
<dbReference type="AlphaFoldDB" id="A0A1G2R0B8"/>
<feature type="region of interest" description="Disordered" evidence="1">
    <location>
        <begin position="1"/>
        <end position="21"/>
    </location>
</feature>
<gene>
    <name evidence="3" type="ORF">A2672_02525</name>
</gene>
<sequence length="209" mass="23404">MEGQELSKKERKELRRQEKREGIGRTRRLRATKKLVGWAIGIAAVAGAGWLGMQALTPKPLGQDYSMEIPYAGATHVAQGTRVEYQSNPPTSGNHWPDPLRDGIYDEEKPDEAIVHSLEHGRVWVSYRSDLNSEIVQALEKLLAGRFGVILTPRSANETDIALAAWTRLDAFDLPKDGTLDTKRISNFISRYLNKGPEYVPQSTGKTYE</sequence>
<dbReference type="Proteomes" id="UP000178065">
    <property type="component" value="Unassembled WGS sequence"/>
</dbReference>
<proteinExistence type="predicted"/>
<comment type="caution">
    <text evidence="3">The sequence shown here is derived from an EMBL/GenBank/DDBJ whole genome shotgun (WGS) entry which is preliminary data.</text>
</comment>
<dbReference type="Pfam" id="PF11303">
    <property type="entry name" value="DUF3105"/>
    <property type="match status" value="1"/>
</dbReference>
<name>A0A1G2R0B8_9BACT</name>
<evidence type="ECO:0000256" key="1">
    <source>
        <dbReference type="SAM" id="MobiDB-lite"/>
    </source>
</evidence>
<evidence type="ECO:0000256" key="2">
    <source>
        <dbReference type="SAM" id="Phobius"/>
    </source>
</evidence>
<protein>
    <recommendedName>
        <fullName evidence="5">DUF3105 domain-containing protein</fullName>
    </recommendedName>
</protein>
<dbReference type="STRING" id="1802448.A2672_02525"/>
<evidence type="ECO:0008006" key="5">
    <source>
        <dbReference type="Google" id="ProtNLM"/>
    </source>
</evidence>
<accession>A0A1G2R0B8</accession>
<evidence type="ECO:0000313" key="4">
    <source>
        <dbReference type="Proteomes" id="UP000178065"/>
    </source>
</evidence>
<reference evidence="3 4" key="1">
    <citation type="journal article" date="2016" name="Nat. Commun.">
        <title>Thousands of microbial genomes shed light on interconnected biogeochemical processes in an aquifer system.</title>
        <authorList>
            <person name="Anantharaman K."/>
            <person name="Brown C.T."/>
            <person name="Hug L.A."/>
            <person name="Sharon I."/>
            <person name="Castelle C.J."/>
            <person name="Probst A.J."/>
            <person name="Thomas B.C."/>
            <person name="Singh A."/>
            <person name="Wilkins M.J."/>
            <person name="Karaoz U."/>
            <person name="Brodie E.L."/>
            <person name="Williams K.H."/>
            <person name="Hubbard S.S."/>
            <person name="Banfield J.F."/>
        </authorList>
    </citation>
    <scope>NUCLEOTIDE SEQUENCE [LARGE SCALE GENOMIC DNA]</scope>
</reference>
<keyword evidence="2" id="KW-1133">Transmembrane helix</keyword>